<gene>
    <name evidence="2" type="ORF">DW070_06930</name>
</gene>
<accession>A0A3E2TPF5</accession>
<feature type="transmembrane region" description="Helical" evidence="1">
    <location>
        <begin position="178"/>
        <end position="200"/>
    </location>
</feature>
<dbReference type="GO" id="GO:0005886">
    <property type="term" value="C:plasma membrane"/>
    <property type="evidence" value="ECO:0007669"/>
    <property type="project" value="UniProtKB-SubCell"/>
</dbReference>
<evidence type="ECO:0000313" key="2">
    <source>
        <dbReference type="EMBL" id="RGB80274.1"/>
    </source>
</evidence>
<name>A0A3E2TPF5_9FIRM</name>
<feature type="transmembrane region" description="Helical" evidence="1">
    <location>
        <begin position="54"/>
        <end position="80"/>
    </location>
</feature>
<evidence type="ECO:0008006" key="4">
    <source>
        <dbReference type="Google" id="ProtNLM"/>
    </source>
</evidence>
<feature type="transmembrane region" description="Helical" evidence="1">
    <location>
        <begin position="282"/>
        <end position="305"/>
    </location>
</feature>
<comment type="caution">
    <text evidence="2">The sequence shown here is derived from an EMBL/GenBank/DDBJ whole genome shotgun (WGS) entry which is preliminary data.</text>
</comment>
<evidence type="ECO:0000256" key="1">
    <source>
        <dbReference type="SAM" id="Phobius"/>
    </source>
</evidence>
<reference evidence="2 3" key="1">
    <citation type="submission" date="2018-08" db="EMBL/GenBank/DDBJ databases">
        <title>A genome reference for cultivated species of the human gut microbiota.</title>
        <authorList>
            <person name="Zou Y."/>
            <person name="Xue W."/>
            <person name="Luo G."/>
        </authorList>
    </citation>
    <scope>NUCLEOTIDE SEQUENCE [LARGE SCALE GENOMIC DNA]</scope>
    <source>
        <strain evidence="2 3">AF45-17</strain>
    </source>
</reference>
<feature type="transmembrane region" description="Helical" evidence="1">
    <location>
        <begin position="111"/>
        <end position="135"/>
    </location>
</feature>
<dbReference type="PANTHER" id="PTHR43471:SF12">
    <property type="entry name" value="HYPOTHETICAL MEMBRANE PROTEIN, CONSERVED"/>
    <property type="match status" value="1"/>
</dbReference>
<organism evidence="2 3">
    <name type="scientific">Coprococcus catus</name>
    <dbReference type="NCBI Taxonomy" id="116085"/>
    <lineage>
        <taxon>Bacteria</taxon>
        <taxon>Bacillati</taxon>
        <taxon>Bacillota</taxon>
        <taxon>Clostridia</taxon>
        <taxon>Lachnospirales</taxon>
        <taxon>Lachnospiraceae</taxon>
        <taxon>Coprococcus</taxon>
    </lineage>
</organism>
<dbReference type="GO" id="GO:0140359">
    <property type="term" value="F:ABC-type transporter activity"/>
    <property type="evidence" value="ECO:0007669"/>
    <property type="project" value="InterPro"/>
</dbReference>
<sequence>MRMNPVYKNELKMSARSMQLPVLAVIFNSILSVVALIALYGIRQNYINSGGNPYHSMMILYVVVLTIEVVLLCLFVPSAAGGSIAGERERQTLDILLSSRMTVREIVTGKLLSCISMAVLLVVTSIPILAVTSMYGGMQLGSLYQSAAYVGFFILFAGSIGVFCSCRFKKTTYASISAYGVLIVLTIGTGLLVLLLNMVFGDGFGRFSVTASMSDISCAYSSEVDMGTGVSAVHAVAGIIYLWLLNPAITYGMLISHQIGEIGIVEELLHRMGAAQVVVEHWLAVSVFVQAVFIIIMIALSAKYLDPQNERFKAGNKILKKHKSQ</sequence>
<keyword evidence="1" id="KW-0812">Transmembrane</keyword>
<proteinExistence type="predicted"/>
<dbReference type="Proteomes" id="UP000260773">
    <property type="component" value="Unassembled WGS sequence"/>
</dbReference>
<dbReference type="Pfam" id="PF12679">
    <property type="entry name" value="ABC2_membrane_2"/>
    <property type="match status" value="1"/>
</dbReference>
<evidence type="ECO:0000313" key="3">
    <source>
        <dbReference type="Proteomes" id="UP000260773"/>
    </source>
</evidence>
<keyword evidence="1" id="KW-1133">Transmembrane helix</keyword>
<dbReference type="PANTHER" id="PTHR43471">
    <property type="entry name" value="ABC TRANSPORTER PERMEASE"/>
    <property type="match status" value="1"/>
</dbReference>
<feature type="transmembrane region" description="Helical" evidence="1">
    <location>
        <begin position="147"/>
        <end position="166"/>
    </location>
</feature>
<feature type="transmembrane region" description="Helical" evidence="1">
    <location>
        <begin position="20"/>
        <end position="42"/>
    </location>
</feature>
<protein>
    <recommendedName>
        <fullName evidence="4">ABC transporter permease</fullName>
    </recommendedName>
</protein>
<dbReference type="EMBL" id="QVEP01000012">
    <property type="protein sequence ID" value="RGB80274.1"/>
    <property type="molecule type" value="Genomic_DNA"/>
</dbReference>
<dbReference type="RefSeq" id="WP_117527965.1">
    <property type="nucleotide sequence ID" value="NZ_JAQENQ010000001.1"/>
</dbReference>
<dbReference type="AlphaFoldDB" id="A0A3E2TPF5"/>
<keyword evidence="1" id="KW-0472">Membrane</keyword>